<keyword evidence="5" id="KW-0804">Transcription</keyword>
<dbReference type="GO" id="GO:0003700">
    <property type="term" value="F:DNA-binding transcription factor activity"/>
    <property type="evidence" value="ECO:0007669"/>
    <property type="project" value="InterPro"/>
</dbReference>
<dbReference type="FunFam" id="1.10.10.10:FF:000163">
    <property type="entry name" value="MarR family transcriptional regulator"/>
    <property type="match status" value="1"/>
</dbReference>
<evidence type="ECO:0000256" key="1">
    <source>
        <dbReference type="ARBA" id="ARBA00004496"/>
    </source>
</evidence>
<dbReference type="PANTHER" id="PTHR33164">
    <property type="entry name" value="TRANSCRIPTIONAL REGULATOR, MARR FAMILY"/>
    <property type="match status" value="1"/>
</dbReference>
<keyword evidence="4" id="KW-0238">DNA-binding</keyword>
<dbReference type="InterPro" id="IPR039422">
    <property type="entry name" value="MarR/SlyA-like"/>
</dbReference>
<dbReference type="PRINTS" id="PR00598">
    <property type="entry name" value="HTHMARR"/>
</dbReference>
<evidence type="ECO:0000256" key="5">
    <source>
        <dbReference type="ARBA" id="ARBA00023163"/>
    </source>
</evidence>
<dbReference type="InterPro" id="IPR000835">
    <property type="entry name" value="HTH_MarR-typ"/>
</dbReference>
<dbReference type="Pfam" id="PF22381">
    <property type="entry name" value="Staph_reg_Sar_Rot"/>
    <property type="match status" value="1"/>
</dbReference>
<evidence type="ECO:0000256" key="4">
    <source>
        <dbReference type="ARBA" id="ARBA00023125"/>
    </source>
</evidence>
<dbReference type="GO" id="GO:0005737">
    <property type="term" value="C:cytoplasm"/>
    <property type="evidence" value="ECO:0007669"/>
    <property type="project" value="UniProtKB-SubCell"/>
</dbReference>
<evidence type="ECO:0000259" key="6">
    <source>
        <dbReference type="PROSITE" id="PS50995"/>
    </source>
</evidence>
<evidence type="ECO:0000256" key="2">
    <source>
        <dbReference type="ARBA" id="ARBA00022490"/>
    </source>
</evidence>
<keyword evidence="2" id="KW-0963">Cytoplasm</keyword>
<dbReference type="SMART" id="SM00347">
    <property type="entry name" value="HTH_MARR"/>
    <property type="match status" value="1"/>
</dbReference>
<name>A0A3M8LDR6_9MICO</name>
<comment type="caution">
    <text evidence="7">The sequence shown here is derived from an EMBL/GenBank/DDBJ whole genome shotgun (WGS) entry which is preliminary data.</text>
</comment>
<dbReference type="InterPro" id="IPR055166">
    <property type="entry name" value="Transc_reg_Sar_Rot_HTH"/>
</dbReference>
<dbReference type="GO" id="GO:0003677">
    <property type="term" value="F:DNA binding"/>
    <property type="evidence" value="ECO:0007669"/>
    <property type="project" value="UniProtKB-KW"/>
</dbReference>
<keyword evidence="3" id="KW-0805">Transcription regulation</keyword>
<dbReference type="PANTHER" id="PTHR33164:SF5">
    <property type="entry name" value="ORGANIC HYDROPEROXIDE RESISTANCE TRANSCRIPTIONAL REGULATOR"/>
    <property type="match status" value="1"/>
</dbReference>
<organism evidence="7 8">
    <name type="scientific">Cryobacterium tepidiphilum</name>
    <dbReference type="NCBI Taxonomy" id="2486026"/>
    <lineage>
        <taxon>Bacteria</taxon>
        <taxon>Bacillati</taxon>
        <taxon>Actinomycetota</taxon>
        <taxon>Actinomycetes</taxon>
        <taxon>Micrococcales</taxon>
        <taxon>Microbacteriaceae</taxon>
        <taxon>Cryobacterium</taxon>
    </lineage>
</organism>
<keyword evidence="8" id="KW-1185">Reference proteome</keyword>
<feature type="domain" description="HTH marR-type" evidence="6">
    <location>
        <begin position="10"/>
        <end position="140"/>
    </location>
</feature>
<dbReference type="Proteomes" id="UP000279859">
    <property type="component" value="Unassembled WGS sequence"/>
</dbReference>
<dbReference type="AlphaFoldDB" id="A0A3M8LDR6"/>
<dbReference type="PROSITE" id="PS50995">
    <property type="entry name" value="HTH_MARR_2"/>
    <property type="match status" value="1"/>
</dbReference>
<protein>
    <submittedName>
        <fullName evidence="7">MarR family transcriptional regulator</fullName>
    </submittedName>
</protein>
<dbReference type="GO" id="GO:0006950">
    <property type="term" value="P:response to stress"/>
    <property type="evidence" value="ECO:0007669"/>
    <property type="project" value="TreeGrafter"/>
</dbReference>
<dbReference type="OrthoDB" id="9806864at2"/>
<dbReference type="SUPFAM" id="SSF46785">
    <property type="entry name" value="Winged helix' DNA-binding domain"/>
    <property type="match status" value="1"/>
</dbReference>
<comment type="subcellular location">
    <subcellularLocation>
        <location evidence="1">Cytoplasm</location>
    </subcellularLocation>
</comment>
<dbReference type="EMBL" id="RDSR01000008">
    <property type="protein sequence ID" value="RNE63621.1"/>
    <property type="molecule type" value="Genomic_DNA"/>
</dbReference>
<dbReference type="InterPro" id="IPR036388">
    <property type="entry name" value="WH-like_DNA-bd_sf"/>
</dbReference>
<sequence>MAEIRTPSLSDQLCFDLYAASRAMTNAYRPVLTELGLTYPQFLVLVVLWDEGTRTMRELATVLKLDHGTLTPLLRRMEARGLVTRRRANLDERFVEIALTPHGDALRVHAEKIQCDMKVALGLDPAQFATLQATLRELTASVTKATAARR</sequence>
<dbReference type="InterPro" id="IPR036390">
    <property type="entry name" value="WH_DNA-bd_sf"/>
</dbReference>
<evidence type="ECO:0000256" key="3">
    <source>
        <dbReference type="ARBA" id="ARBA00023015"/>
    </source>
</evidence>
<accession>A0A3M8LDR6</accession>
<gene>
    <name evidence="7" type="ORF">EEJ31_06520</name>
</gene>
<dbReference type="Gene3D" id="1.10.10.10">
    <property type="entry name" value="Winged helix-like DNA-binding domain superfamily/Winged helix DNA-binding domain"/>
    <property type="match status" value="1"/>
</dbReference>
<proteinExistence type="predicted"/>
<evidence type="ECO:0000313" key="8">
    <source>
        <dbReference type="Proteomes" id="UP000279859"/>
    </source>
</evidence>
<reference evidence="7 8" key="1">
    <citation type="submission" date="2018-11" db="EMBL/GenBank/DDBJ databases">
        <title>Cryobacterium sp. nov., isolated from rhizosphere soil of lettuce.</title>
        <authorList>
            <person name="Wang Y."/>
        </authorList>
    </citation>
    <scope>NUCLEOTIDE SEQUENCE [LARGE SCALE GENOMIC DNA]</scope>
    <source>
        <strain evidence="7 8">NEAU-85</strain>
    </source>
</reference>
<evidence type="ECO:0000313" key="7">
    <source>
        <dbReference type="EMBL" id="RNE63621.1"/>
    </source>
</evidence>